<evidence type="ECO:0000259" key="1">
    <source>
        <dbReference type="Pfam" id="PF18050"/>
    </source>
</evidence>
<dbReference type="AlphaFoldDB" id="A0A256FCM5"/>
<evidence type="ECO:0000313" key="3">
    <source>
        <dbReference type="Proteomes" id="UP000216478"/>
    </source>
</evidence>
<dbReference type="InterPro" id="IPR041183">
    <property type="entry name" value="Cyclophilin-like"/>
</dbReference>
<evidence type="ECO:0000313" key="2">
    <source>
        <dbReference type="EMBL" id="OYR12416.1"/>
    </source>
</evidence>
<dbReference type="Proteomes" id="UP000216478">
    <property type="component" value="Unassembled WGS sequence"/>
</dbReference>
<gene>
    <name evidence="2" type="ORF">CEV33_1200</name>
</gene>
<feature type="domain" description="Cyclophilin-like" evidence="1">
    <location>
        <begin position="56"/>
        <end position="162"/>
    </location>
</feature>
<dbReference type="SUPFAM" id="SSF50891">
    <property type="entry name" value="Cyclophilin-like"/>
    <property type="match status" value="1"/>
</dbReference>
<sequence length="166" mass="17714">MADQADIFQTVPVSGISRRSVIGGIAGLTLMPGQSGAQQAENAGHQDIGMKIRIVLEDRTLTGTLVDTPTARDFAALLPLTLTLTDYAATEKISDLPRKLSRESAPEGIDPVAGDIAYYAPWGNLAIFHKAFRYSPGLISLGVIDTGGEIFTRPGSMQATIERIDE</sequence>
<dbReference type="EMBL" id="NNRL01000159">
    <property type="protein sequence ID" value="OYR12416.1"/>
    <property type="molecule type" value="Genomic_DNA"/>
</dbReference>
<proteinExistence type="predicted"/>
<protein>
    <submittedName>
        <fullName evidence="2">Cyclophilin-like family protein</fullName>
    </submittedName>
</protein>
<dbReference type="Pfam" id="PF18050">
    <property type="entry name" value="Cyclophil_like2"/>
    <property type="match status" value="1"/>
</dbReference>
<dbReference type="InterPro" id="IPR029000">
    <property type="entry name" value="Cyclophilin-like_dom_sf"/>
</dbReference>
<organism evidence="2 3">
    <name type="scientific">Brucella grignonensis</name>
    <dbReference type="NCBI Taxonomy" id="94627"/>
    <lineage>
        <taxon>Bacteria</taxon>
        <taxon>Pseudomonadati</taxon>
        <taxon>Pseudomonadota</taxon>
        <taxon>Alphaproteobacteria</taxon>
        <taxon>Hyphomicrobiales</taxon>
        <taxon>Brucellaceae</taxon>
        <taxon>Brucella/Ochrobactrum group</taxon>
        <taxon>Brucella</taxon>
    </lineage>
</organism>
<accession>A0A256FCM5</accession>
<dbReference type="RefSeq" id="WP_235818400.1">
    <property type="nucleotide sequence ID" value="NZ_JBHEER010000005.1"/>
</dbReference>
<reference evidence="2 3" key="1">
    <citation type="submission" date="2017-07" db="EMBL/GenBank/DDBJ databases">
        <title>Phylogenetic study on the rhizospheric bacterium Ochrobactrum sp. A44.</title>
        <authorList>
            <person name="Krzyzanowska D.M."/>
            <person name="Ossowicki A."/>
            <person name="Rajewska M."/>
            <person name="Maciag T."/>
            <person name="Kaczynski Z."/>
            <person name="Czerwicka M."/>
            <person name="Jafra S."/>
        </authorList>
    </citation>
    <scope>NUCLEOTIDE SEQUENCE [LARGE SCALE GENOMIC DNA]</scope>
    <source>
        <strain evidence="2 3">OgA9a</strain>
    </source>
</reference>
<name>A0A256FCM5_9HYPH</name>
<comment type="caution">
    <text evidence="2">The sequence shown here is derived from an EMBL/GenBank/DDBJ whole genome shotgun (WGS) entry which is preliminary data.</text>
</comment>
<keyword evidence="3" id="KW-1185">Reference proteome</keyword>
<dbReference type="Gene3D" id="2.40.100.20">
    <property type="match status" value="1"/>
</dbReference>